<feature type="domain" description="Glycosyltransferase 2-like" evidence="4">
    <location>
        <begin position="15"/>
        <end position="144"/>
    </location>
</feature>
<evidence type="ECO:0000256" key="2">
    <source>
        <dbReference type="ARBA" id="ARBA00022676"/>
    </source>
</evidence>
<keyword evidence="2" id="KW-0328">Glycosyltransferase</keyword>
<keyword evidence="6" id="KW-1185">Reference proteome</keyword>
<reference evidence="5 6" key="1">
    <citation type="submission" date="2017-04" db="EMBL/GenBank/DDBJ databases">
        <authorList>
            <person name="Afonso C.L."/>
            <person name="Miller P.J."/>
            <person name="Scott M.A."/>
            <person name="Spackman E."/>
            <person name="Goraichik I."/>
            <person name="Dimitrov K.M."/>
            <person name="Suarez D.L."/>
            <person name="Swayne D.E."/>
        </authorList>
    </citation>
    <scope>NUCLEOTIDE SEQUENCE [LARGE SCALE GENOMIC DNA]</scope>
    <source>
        <strain evidence="5 6">DSM 13146</strain>
    </source>
</reference>
<keyword evidence="3 5" id="KW-0808">Transferase</keyword>
<evidence type="ECO:0000313" key="5">
    <source>
        <dbReference type="EMBL" id="SMC22449.1"/>
    </source>
</evidence>
<dbReference type="Gene3D" id="3.90.550.10">
    <property type="entry name" value="Spore Coat Polysaccharide Biosynthesis Protein SpsA, Chain A"/>
    <property type="match status" value="1"/>
</dbReference>
<dbReference type="PANTHER" id="PTHR43179">
    <property type="entry name" value="RHAMNOSYLTRANSFERASE WBBL"/>
    <property type="match status" value="1"/>
</dbReference>
<comment type="similarity">
    <text evidence="1">Belongs to the glycosyltransferase 2 family.</text>
</comment>
<accession>A0A1W1XEU7</accession>
<dbReference type="STRING" id="1121390.SAMN02746041_01463"/>
<gene>
    <name evidence="5" type="ORF">SAMN02746041_01463</name>
</gene>
<dbReference type="EMBL" id="FWXF01000006">
    <property type="protein sequence ID" value="SMC22449.1"/>
    <property type="molecule type" value="Genomic_DNA"/>
</dbReference>
<organism evidence="5 6">
    <name type="scientific">Desulfacinum hydrothermale DSM 13146</name>
    <dbReference type="NCBI Taxonomy" id="1121390"/>
    <lineage>
        <taxon>Bacteria</taxon>
        <taxon>Pseudomonadati</taxon>
        <taxon>Thermodesulfobacteriota</taxon>
        <taxon>Syntrophobacteria</taxon>
        <taxon>Syntrophobacterales</taxon>
        <taxon>Syntrophobacteraceae</taxon>
        <taxon>Desulfacinum</taxon>
    </lineage>
</organism>
<evidence type="ECO:0000259" key="4">
    <source>
        <dbReference type="Pfam" id="PF00535"/>
    </source>
</evidence>
<dbReference type="Pfam" id="PF00535">
    <property type="entry name" value="Glycos_transf_2"/>
    <property type="match status" value="1"/>
</dbReference>
<evidence type="ECO:0000256" key="1">
    <source>
        <dbReference type="ARBA" id="ARBA00006739"/>
    </source>
</evidence>
<evidence type="ECO:0000313" key="6">
    <source>
        <dbReference type="Proteomes" id="UP000192783"/>
    </source>
</evidence>
<dbReference type="SUPFAM" id="SSF53448">
    <property type="entry name" value="Nucleotide-diphospho-sugar transferases"/>
    <property type="match status" value="1"/>
</dbReference>
<dbReference type="InterPro" id="IPR029044">
    <property type="entry name" value="Nucleotide-diphossugar_trans"/>
</dbReference>
<dbReference type="InterPro" id="IPR001173">
    <property type="entry name" value="Glyco_trans_2-like"/>
</dbReference>
<protein>
    <submittedName>
        <fullName evidence="5">Glycosyltransferase, GT2 family</fullName>
    </submittedName>
</protein>
<proteinExistence type="inferred from homology"/>
<name>A0A1W1XEU7_9BACT</name>
<dbReference type="Proteomes" id="UP000192783">
    <property type="component" value="Unassembled WGS sequence"/>
</dbReference>
<sequence length="344" mass="38173">MSSLESKFSDKPSVCVVIVTYGDRGVLLAEVLKGIVAQTYKVSCVVIVNNGASYSIEDVLVQCGVDARLVSFESNKGSAEGYAAGICAALSTKMDLLWLLDDDNKPETNALEKSVKLYQATKDAVLCTRLTPGVGRRISGRTTINGFLGFNLLDDAFRMWLRFSHRFFGCGSRELNDNSAGGKTSTEVVDVAPYGGLLIPASLVQRMGLPRTDFVTYADDTEWTSRIVHAGGTIRRCRDALVIDLENSWHLRSGPLKPLVSPDVGFYRMYYGVRNQTYLEFRAASNKFLFFLNVAIRTSVLFFNLMLFSSDKSASLQRFQIFMKAIADGVRGRLGHRPEYENDR</sequence>
<dbReference type="AlphaFoldDB" id="A0A1W1XEU7"/>
<dbReference type="GO" id="GO:0016757">
    <property type="term" value="F:glycosyltransferase activity"/>
    <property type="evidence" value="ECO:0007669"/>
    <property type="project" value="UniProtKB-KW"/>
</dbReference>
<dbReference type="PANTHER" id="PTHR43179:SF12">
    <property type="entry name" value="GALACTOFURANOSYLTRANSFERASE GLFT2"/>
    <property type="match status" value="1"/>
</dbReference>
<evidence type="ECO:0000256" key="3">
    <source>
        <dbReference type="ARBA" id="ARBA00022679"/>
    </source>
</evidence>